<dbReference type="AlphaFoldDB" id="A0A9W4QYY4"/>
<dbReference type="InterPro" id="IPR015421">
    <property type="entry name" value="PyrdxlP-dep_Trfase_major"/>
</dbReference>
<dbReference type="EMBL" id="CAMAPD010000027">
    <property type="protein sequence ID" value="CAH9067771.1"/>
    <property type="molecule type" value="Genomic_DNA"/>
</dbReference>
<evidence type="ECO:0000313" key="9">
    <source>
        <dbReference type="EMBL" id="CAH9059309.1"/>
    </source>
</evidence>
<keyword evidence="6 7" id="KW-0012">Acyltransferase</keyword>
<feature type="binding site" evidence="7">
    <location>
        <begin position="275"/>
        <end position="276"/>
    </location>
    <ligand>
        <name>pyridoxal 5'-phosphate</name>
        <dbReference type="ChEBI" id="CHEBI:597326"/>
        <note>ligand shared between dimeric partners</note>
    </ligand>
</feature>
<gene>
    <name evidence="7 9" type="primary">kbl</name>
    <name evidence="9" type="ORF">PSECIP111854_02380</name>
    <name evidence="10" type="ORF">PSECIP111951_03891</name>
</gene>
<organism evidence="9 11">
    <name type="scientific">Pseudoalteromonas holothuriae</name>
    <dbReference type="NCBI Taxonomy" id="2963714"/>
    <lineage>
        <taxon>Bacteria</taxon>
        <taxon>Pseudomonadati</taxon>
        <taxon>Pseudomonadota</taxon>
        <taxon>Gammaproteobacteria</taxon>
        <taxon>Alteromonadales</taxon>
        <taxon>Pseudoalteromonadaceae</taxon>
        <taxon>Pseudoalteromonas</taxon>
    </lineage>
</organism>
<keyword evidence="5 7" id="KW-0663">Pyridoxal phosphate</keyword>
<evidence type="ECO:0000256" key="2">
    <source>
        <dbReference type="ARBA" id="ARBA00005029"/>
    </source>
</evidence>
<dbReference type="GO" id="GO:0008890">
    <property type="term" value="F:glycine C-acetyltransferase activity"/>
    <property type="evidence" value="ECO:0007669"/>
    <property type="project" value="UniProtKB-UniRule"/>
</dbReference>
<keyword evidence="9" id="KW-0436">Ligase</keyword>
<dbReference type="GO" id="GO:0019518">
    <property type="term" value="P:L-threonine catabolic process to glycine"/>
    <property type="evidence" value="ECO:0007669"/>
    <property type="project" value="UniProtKB-UniRule"/>
</dbReference>
<dbReference type="GO" id="GO:0030170">
    <property type="term" value="F:pyridoxal phosphate binding"/>
    <property type="evidence" value="ECO:0007669"/>
    <property type="project" value="UniProtKB-UniRule"/>
</dbReference>
<dbReference type="Pfam" id="PF00155">
    <property type="entry name" value="Aminotran_1_2"/>
    <property type="match status" value="1"/>
</dbReference>
<evidence type="ECO:0000259" key="8">
    <source>
        <dbReference type="Pfam" id="PF00155"/>
    </source>
</evidence>
<keyword evidence="11" id="KW-1185">Reference proteome</keyword>
<feature type="binding site" description="in other chain" evidence="7">
    <location>
        <begin position="211"/>
        <end position="214"/>
    </location>
    <ligand>
        <name>pyridoxal 5'-phosphate</name>
        <dbReference type="ChEBI" id="CHEBI:597326"/>
        <note>ligand shared between dimeric partners</note>
    </ligand>
</feature>
<dbReference type="GO" id="GO:0005829">
    <property type="term" value="C:cytosol"/>
    <property type="evidence" value="ECO:0007669"/>
    <property type="project" value="TreeGrafter"/>
</dbReference>
<proteinExistence type="inferred from homology"/>
<accession>A0A9W4QYY4</accession>
<dbReference type="InterPro" id="IPR004839">
    <property type="entry name" value="Aminotransferase_I/II_large"/>
</dbReference>
<comment type="catalytic activity">
    <reaction evidence="7">
        <text>glycine + acetyl-CoA = (2S)-2-amino-3-oxobutanoate + CoA</text>
        <dbReference type="Rhea" id="RHEA:20736"/>
        <dbReference type="ChEBI" id="CHEBI:57287"/>
        <dbReference type="ChEBI" id="CHEBI:57288"/>
        <dbReference type="ChEBI" id="CHEBI:57305"/>
        <dbReference type="ChEBI" id="CHEBI:78948"/>
        <dbReference type="EC" id="2.3.1.29"/>
    </reaction>
</comment>
<evidence type="ECO:0000256" key="7">
    <source>
        <dbReference type="HAMAP-Rule" id="MF_00985"/>
    </source>
</evidence>
<dbReference type="FunFam" id="3.90.1150.10:FF:000004">
    <property type="entry name" value="2-amino-3-ketobutyrate coenzyme A ligase"/>
    <property type="match status" value="1"/>
</dbReference>
<dbReference type="InterPro" id="IPR050087">
    <property type="entry name" value="AON_synthase_class-II"/>
</dbReference>
<keyword evidence="4 7" id="KW-0808">Transferase</keyword>
<dbReference type="GO" id="GO:0016874">
    <property type="term" value="F:ligase activity"/>
    <property type="evidence" value="ECO:0007669"/>
    <property type="project" value="UniProtKB-KW"/>
</dbReference>
<dbReference type="SUPFAM" id="SSF53383">
    <property type="entry name" value="PLP-dependent transferases"/>
    <property type="match status" value="1"/>
</dbReference>
<evidence type="ECO:0000313" key="10">
    <source>
        <dbReference type="EMBL" id="CAH9067771.1"/>
    </source>
</evidence>
<evidence type="ECO:0000313" key="11">
    <source>
        <dbReference type="Proteomes" id="UP001152467"/>
    </source>
</evidence>
<dbReference type="CDD" id="cd06454">
    <property type="entry name" value="KBL_like"/>
    <property type="match status" value="1"/>
</dbReference>
<dbReference type="HAMAP" id="MF_00985">
    <property type="entry name" value="2am3keto_CoA_ligase"/>
    <property type="match status" value="1"/>
</dbReference>
<evidence type="ECO:0000256" key="5">
    <source>
        <dbReference type="ARBA" id="ARBA00022898"/>
    </source>
</evidence>
<dbReference type="PANTHER" id="PTHR13693:SF102">
    <property type="entry name" value="2-AMINO-3-KETOBUTYRATE COENZYME A LIGASE, MITOCHONDRIAL"/>
    <property type="match status" value="1"/>
</dbReference>
<sequence length="398" mass="42864">MRASAFYSQLQQQLEDVKAEGLYKSERVITSSQQAQIAVESGESVINFCANNYLGLANNPSLIAAAKQGLDAHGFGVASVRFICGTQDIHKTLEAKISEFLQMEDTILYSSCFDANAGLFETILGPDDAIISDALNHASIIDGVRLCKAKRFRYANNDMTDLEQQLIAATEAGAKTKLIATDGVFSMDGVLCNLEAVCDLADKYDALVMVDDSHAVGFVGENGRGTPEYCGVMDRVDIITGTLGKALGGASGGYTSAKKETVEWLRQRSRPYLFSNSLAPSIVTASIAVLDMLKDGKALRDTLWTNAAYFREKMEAVGFTCAGKDHAIIPVMLGDAKVAAQMADKLLAEGIYVTGFSFPVVPKGQARIRTQISAAHTREQLDKAIDAFTRIGKELGII</sequence>
<dbReference type="InterPro" id="IPR015424">
    <property type="entry name" value="PyrdxlP-dep_Trfase"/>
</dbReference>
<name>A0A9W4QYY4_9GAMM</name>
<dbReference type="InterPro" id="IPR015422">
    <property type="entry name" value="PyrdxlP-dep_Trfase_small"/>
</dbReference>
<dbReference type="InterPro" id="IPR001917">
    <property type="entry name" value="Aminotrans_II_pyridoxalP_BS"/>
</dbReference>
<reference evidence="9 12" key="1">
    <citation type="submission" date="2022-07" db="EMBL/GenBank/DDBJ databases">
        <authorList>
            <person name="Criscuolo A."/>
        </authorList>
    </citation>
    <scope>NUCLEOTIDE SEQUENCE</scope>
    <source>
        <strain evidence="12">CIP 111951</strain>
        <strain evidence="9">CIP111854</strain>
        <strain evidence="10">CIP111951</strain>
    </source>
</reference>
<feature type="binding site" evidence="7">
    <location>
        <position position="137"/>
    </location>
    <ligand>
        <name>substrate</name>
    </ligand>
</feature>
<dbReference type="Gene3D" id="3.40.640.10">
    <property type="entry name" value="Type I PLP-dependent aspartate aminotransferase-like (Major domain)"/>
    <property type="match status" value="1"/>
</dbReference>
<dbReference type="FunFam" id="3.40.640.10:FF:000006">
    <property type="entry name" value="5-aminolevulinate synthase, mitochondrial"/>
    <property type="match status" value="1"/>
</dbReference>
<evidence type="ECO:0000256" key="1">
    <source>
        <dbReference type="ARBA" id="ARBA00004746"/>
    </source>
</evidence>
<comment type="caution">
    <text evidence="9">The sequence shown here is derived from an EMBL/GenBank/DDBJ whole genome shotgun (WGS) entry which is preliminary data.</text>
</comment>
<evidence type="ECO:0000256" key="6">
    <source>
        <dbReference type="ARBA" id="ARBA00023315"/>
    </source>
</evidence>
<evidence type="ECO:0000256" key="4">
    <source>
        <dbReference type="ARBA" id="ARBA00022679"/>
    </source>
</evidence>
<dbReference type="PANTHER" id="PTHR13693">
    <property type="entry name" value="CLASS II AMINOTRANSFERASE/8-AMINO-7-OXONONANOATE SYNTHASE"/>
    <property type="match status" value="1"/>
</dbReference>
<protein>
    <recommendedName>
        <fullName evidence="7">2-amino-3-ketobutyrate coenzyme A ligase</fullName>
        <shortName evidence="7">AKB ligase</shortName>
        <ecNumber evidence="7">2.3.1.29</ecNumber>
    </recommendedName>
    <alternativeName>
        <fullName evidence="7">Glycine acetyltransferase</fullName>
    </alternativeName>
</protein>
<dbReference type="NCBIfam" id="TIGR01822">
    <property type="entry name" value="2am3keto_CoA"/>
    <property type="match status" value="1"/>
</dbReference>
<dbReference type="RefSeq" id="WP_261595214.1">
    <property type="nucleotide sequence ID" value="NZ_CAMAPC010000008.1"/>
</dbReference>
<feature type="modified residue" description="N6-(pyridoxal phosphate)lysine" evidence="7">
    <location>
        <position position="245"/>
    </location>
</feature>
<evidence type="ECO:0000313" key="12">
    <source>
        <dbReference type="Proteomes" id="UP001152485"/>
    </source>
</evidence>
<feature type="binding site" evidence="7">
    <location>
        <position position="369"/>
    </location>
    <ligand>
        <name>substrate</name>
    </ligand>
</feature>
<comment type="pathway">
    <text evidence="1">Cofactor biosynthesis; biotin biosynthesis.</text>
</comment>
<dbReference type="PROSITE" id="PS00599">
    <property type="entry name" value="AA_TRANSFER_CLASS_2"/>
    <property type="match status" value="1"/>
</dbReference>
<evidence type="ECO:0000256" key="3">
    <source>
        <dbReference type="ARBA" id="ARBA00010008"/>
    </source>
</evidence>
<comment type="subunit">
    <text evidence="7">Homodimer.</text>
</comment>
<comment type="function">
    <text evidence="7">Catalyzes the cleavage of 2-amino-3-ketobutyrate to glycine and acetyl-CoA.</text>
</comment>
<comment type="pathway">
    <text evidence="7">Amino-acid degradation; L-threonine degradation via oxydo-reductase pathway; glycine from L-threonine: step 2/2.</text>
</comment>
<dbReference type="Proteomes" id="UP001152485">
    <property type="component" value="Unassembled WGS sequence"/>
</dbReference>
<comment type="cofactor">
    <cofactor evidence="7">
        <name>pyridoxal 5'-phosphate</name>
        <dbReference type="ChEBI" id="CHEBI:597326"/>
    </cofactor>
    <text evidence="7">Binds 1 pyridoxal phosphate per subunit.</text>
</comment>
<dbReference type="EMBL" id="CAMAPC010000008">
    <property type="protein sequence ID" value="CAH9059309.1"/>
    <property type="molecule type" value="Genomic_DNA"/>
</dbReference>
<dbReference type="NCBIfam" id="NF005394">
    <property type="entry name" value="PRK06939.1"/>
    <property type="match status" value="1"/>
</dbReference>
<dbReference type="InterPro" id="IPR011282">
    <property type="entry name" value="2am3keto_CoA_ligase"/>
</dbReference>
<feature type="domain" description="Aminotransferase class I/classII large" evidence="8">
    <location>
        <begin position="44"/>
        <end position="388"/>
    </location>
</feature>
<comment type="similarity">
    <text evidence="3">Belongs to the class-II pyridoxal-phosphate-dependent aminotransferase family. BioF subfamily.</text>
</comment>
<dbReference type="EC" id="2.3.1.29" evidence="7"/>
<feature type="binding site" description="in other chain" evidence="7">
    <location>
        <position position="186"/>
    </location>
    <ligand>
        <name>pyridoxal 5'-phosphate</name>
        <dbReference type="ChEBI" id="CHEBI:597326"/>
        <note>ligand shared between dimeric partners</note>
    </ligand>
</feature>
<feature type="binding site" description="in other chain" evidence="7">
    <location>
        <begin position="242"/>
        <end position="245"/>
    </location>
    <ligand>
        <name>pyridoxal 5'-phosphate</name>
        <dbReference type="ChEBI" id="CHEBI:597326"/>
        <note>ligand shared between dimeric partners</note>
    </ligand>
</feature>
<feature type="binding site" description="in other chain" evidence="7">
    <location>
        <begin position="112"/>
        <end position="113"/>
    </location>
    <ligand>
        <name>pyridoxal 5'-phosphate</name>
        <dbReference type="ChEBI" id="CHEBI:597326"/>
        <note>ligand shared between dimeric partners</note>
    </ligand>
</feature>
<dbReference type="Gene3D" id="3.90.1150.10">
    <property type="entry name" value="Aspartate Aminotransferase, domain 1"/>
    <property type="match status" value="1"/>
</dbReference>
<dbReference type="Proteomes" id="UP001152467">
    <property type="component" value="Unassembled WGS sequence"/>
</dbReference>
<comment type="pathway">
    <text evidence="2">Porphyrin-containing compound metabolism; protoporphyrin-IX biosynthesis; 5-aminolevulinate from glycine: step 1/1.</text>
</comment>